<dbReference type="Pfam" id="PF03216">
    <property type="entry name" value="Rhabdo_ncap_2"/>
    <property type="match status" value="1"/>
</dbReference>
<accession>A0A9N6YJC5</accession>
<keyword evidence="2 9" id="KW-1139">Helical capsid protein</keyword>
<comment type="subunit">
    <text evidence="9">Homomultimerizes to form the nucleocapsid. Binds to viral genomic RNA.</text>
</comment>
<evidence type="ECO:0000256" key="8">
    <source>
        <dbReference type="ARBA" id="ARBA00033344"/>
    </source>
</evidence>
<evidence type="ECO:0000256" key="5">
    <source>
        <dbReference type="ARBA" id="ARBA00022884"/>
    </source>
</evidence>
<dbReference type="GO" id="GO:0030430">
    <property type="term" value="C:host cell cytoplasm"/>
    <property type="evidence" value="ECO:0007669"/>
    <property type="project" value="UniProtKB-SubCell"/>
</dbReference>
<keyword evidence="4 9" id="KW-0946">Virion</keyword>
<evidence type="ECO:0000256" key="3">
    <source>
        <dbReference type="ARBA" id="ARBA00022561"/>
    </source>
</evidence>
<keyword evidence="6 9" id="KW-0543">Viral nucleoprotein</keyword>
<dbReference type="GO" id="GO:1990904">
    <property type="term" value="C:ribonucleoprotein complex"/>
    <property type="evidence" value="ECO:0007669"/>
    <property type="project" value="UniProtKB-UniRule"/>
</dbReference>
<organism evidence="11">
    <name type="scientific">Centaurea virus 1</name>
    <dbReference type="NCBI Taxonomy" id="2977962"/>
    <lineage>
        <taxon>Viruses</taxon>
        <taxon>Riboviria</taxon>
        <taxon>Orthornavirae</taxon>
        <taxon>Negarnaviricota</taxon>
        <taxon>Haploviricotina</taxon>
        <taxon>Monjiviricetes</taxon>
        <taxon>Mononegavirales</taxon>
        <taxon>Rhabdoviridae</taxon>
        <taxon>Betarhabdovirinae</taxon>
        <taxon>Varicosavirus</taxon>
        <taxon>Varicosavirus centaurea</taxon>
    </lineage>
</organism>
<evidence type="ECO:0000256" key="1">
    <source>
        <dbReference type="ARBA" id="ARBA00014389"/>
    </source>
</evidence>
<evidence type="ECO:0000256" key="7">
    <source>
        <dbReference type="ARBA" id="ARBA00023274"/>
    </source>
</evidence>
<dbReference type="GO" id="GO:0019029">
    <property type="term" value="C:helical viral capsid"/>
    <property type="evidence" value="ECO:0007669"/>
    <property type="project" value="UniProtKB-UniRule"/>
</dbReference>
<dbReference type="GO" id="GO:0003723">
    <property type="term" value="F:RNA binding"/>
    <property type="evidence" value="ECO:0007669"/>
    <property type="project" value="UniProtKB-UniRule"/>
</dbReference>
<proteinExistence type="inferred from homology"/>
<evidence type="ECO:0000256" key="4">
    <source>
        <dbReference type="ARBA" id="ARBA00022844"/>
    </source>
</evidence>
<evidence type="ECO:0000313" key="11">
    <source>
        <dbReference type="EMBL" id="DAZ90686.1"/>
    </source>
</evidence>
<dbReference type="EMBL" id="BK061758">
    <property type="protein sequence ID" value="DAZ90686.1"/>
    <property type="molecule type" value="Viral_cRNA"/>
</dbReference>
<dbReference type="InterPro" id="IPR004902">
    <property type="entry name" value="Rhabdo_ncap_2"/>
</dbReference>
<evidence type="ECO:0000256" key="2">
    <source>
        <dbReference type="ARBA" id="ARBA00022497"/>
    </source>
</evidence>
<evidence type="ECO:0000256" key="6">
    <source>
        <dbReference type="ARBA" id="ARBA00023086"/>
    </source>
</evidence>
<keyword evidence="3 9" id="KW-0167">Capsid protein</keyword>
<keyword evidence="5 9" id="KW-0694">RNA-binding</keyword>
<dbReference type="GO" id="GO:0019013">
    <property type="term" value="C:viral nucleocapsid"/>
    <property type="evidence" value="ECO:0007669"/>
    <property type="project" value="UniProtKB-UniRule"/>
</dbReference>
<feature type="region of interest" description="Disordered" evidence="10">
    <location>
        <begin position="20"/>
        <end position="42"/>
    </location>
</feature>
<evidence type="ECO:0000256" key="10">
    <source>
        <dbReference type="SAM" id="MobiDB-lite"/>
    </source>
</evidence>
<reference evidence="11" key="1">
    <citation type="journal article" date="2022" name="bioRxiv">
        <title>Unlocking the hidden genetic diversity of varicosaviruses, the neglected plant rhabdoviruses.</title>
        <authorList>
            <person name="Bejerman N."/>
            <person name="Dietzgen R.G."/>
            <person name="Debat H."/>
        </authorList>
    </citation>
    <scope>NUCLEOTIDE SEQUENCE</scope>
</reference>
<sequence length="469" mass="54543">MSRPNAFELQLRRIEKADRLAAERNKRKRTRETYEDPPDDDLEMEIIPRRGKVQHHIMAAALAEPLLPMTRCTLPFGNVGSHIENLLTWNDNQLGPLEIYNLYYLNSPDALNELGDEVFSSLKGNLTNASVCKILLLAYNLRNNNGDHIFSDLNYELIDGEPRNYAEMTVRNLASPNSSGSLVTKETATLEEENIAYCYLAASYLRLFTKSAENYSRIGDHIKNGFSGFFSFEFPFTNHHPDIEVIRAVKNQFDTDYRLKNTFYVLLYAGEACRAGRDLKQFLYVMHTTYTGMHCYGLFLRNLDLMRVEPADLATCFDCDAFKREITSLSSIMTNLHNTSSQRGKECQMWRFARIFDKNFAAHLQTKNSTQFTAIMATLYHRMIPPTDRQDARKIAKVKEYLEADDGFCDFYAKKTMVLVMKKQYPDNFKVWYILRHHTKEQIARRRIAMLEGRRNEDEEEEEGEDYRD</sequence>
<comment type="subcellular location">
    <subcellularLocation>
        <location evidence="9">Virion</location>
    </subcellularLocation>
    <subcellularLocation>
        <location evidence="9">Host cytoplasm</location>
    </subcellularLocation>
</comment>
<comment type="function">
    <text evidence="9">Encapsidates the genome, protecting it from nucleases. The encapsidated genomic RNA is termed the nucleocapsid (NC) and serves as template for viral transcription and replication.</text>
</comment>
<protein>
    <recommendedName>
        <fullName evidence="1 9">Nucleoprotein</fullName>
        <shortName evidence="9">NP</shortName>
        <shortName evidence="9">Protein N</shortName>
    </recommendedName>
    <alternativeName>
        <fullName evidence="8 9">Nucleocapsid protein</fullName>
    </alternativeName>
</protein>
<keyword evidence="9" id="KW-1035">Host cytoplasm</keyword>
<keyword evidence="7 9" id="KW-0687">Ribonucleoprotein</keyword>
<evidence type="ECO:0000256" key="9">
    <source>
        <dbReference type="RuleBase" id="RU369108"/>
    </source>
</evidence>
<comment type="similarity">
    <text evidence="9">Belongs to the nucleorhabdovirus nucleocapsid protein family.</text>
</comment>
<name>A0A9N6YJC5_9RHAB</name>